<protein>
    <submittedName>
        <fullName evidence="2">Peptidase S41-like protein</fullName>
    </submittedName>
</protein>
<accession>A0A4R6SSA0</accession>
<dbReference type="GO" id="GO:0006508">
    <property type="term" value="P:proteolysis"/>
    <property type="evidence" value="ECO:0007669"/>
    <property type="project" value="InterPro"/>
</dbReference>
<dbReference type="GO" id="GO:0007165">
    <property type="term" value="P:signal transduction"/>
    <property type="evidence" value="ECO:0007669"/>
    <property type="project" value="TreeGrafter"/>
</dbReference>
<keyword evidence="3" id="KW-1185">Reference proteome</keyword>
<dbReference type="PANTHER" id="PTHR32060:SF30">
    <property type="entry name" value="CARBOXY-TERMINAL PROCESSING PROTEASE CTPA"/>
    <property type="match status" value="1"/>
</dbReference>
<dbReference type="EMBL" id="SNYC01000008">
    <property type="protein sequence ID" value="TDQ06623.1"/>
    <property type="molecule type" value="Genomic_DNA"/>
</dbReference>
<gene>
    <name evidence="2" type="ORF">ATK78_4282</name>
</gene>
<evidence type="ECO:0000313" key="2">
    <source>
        <dbReference type="EMBL" id="TDQ06623.1"/>
    </source>
</evidence>
<dbReference type="AlphaFoldDB" id="A0A4R6SSA0"/>
<dbReference type="GO" id="GO:0004175">
    <property type="term" value="F:endopeptidase activity"/>
    <property type="evidence" value="ECO:0007669"/>
    <property type="project" value="TreeGrafter"/>
</dbReference>
<name>A0A4R6SSA0_9SPHI</name>
<proteinExistence type="predicted"/>
<dbReference type="Gene3D" id="2.30.42.10">
    <property type="match status" value="1"/>
</dbReference>
<dbReference type="Pfam" id="PF03572">
    <property type="entry name" value="Peptidase_S41"/>
    <property type="match status" value="1"/>
</dbReference>
<dbReference type="Gene3D" id="2.60.120.260">
    <property type="entry name" value="Galactose-binding domain-like"/>
    <property type="match status" value="1"/>
</dbReference>
<dbReference type="InterPro" id="IPR029045">
    <property type="entry name" value="ClpP/crotonase-like_dom_sf"/>
</dbReference>
<feature type="domain" description="Tail specific protease" evidence="1">
    <location>
        <begin position="542"/>
        <end position="729"/>
    </location>
</feature>
<organism evidence="2 3">
    <name type="scientific">Pedobacter metabolipauper</name>
    <dbReference type="NCBI Taxonomy" id="425513"/>
    <lineage>
        <taxon>Bacteria</taxon>
        <taxon>Pseudomonadati</taxon>
        <taxon>Bacteroidota</taxon>
        <taxon>Sphingobacteriia</taxon>
        <taxon>Sphingobacteriales</taxon>
        <taxon>Sphingobacteriaceae</taxon>
        <taxon>Pedobacter</taxon>
    </lineage>
</organism>
<dbReference type="GO" id="GO:0008236">
    <property type="term" value="F:serine-type peptidase activity"/>
    <property type="evidence" value="ECO:0007669"/>
    <property type="project" value="InterPro"/>
</dbReference>
<evidence type="ECO:0000259" key="1">
    <source>
        <dbReference type="SMART" id="SM00245"/>
    </source>
</evidence>
<comment type="caution">
    <text evidence="2">The sequence shown here is derived from an EMBL/GenBank/DDBJ whole genome shotgun (WGS) entry which is preliminary data.</text>
</comment>
<dbReference type="CDD" id="cd07562">
    <property type="entry name" value="Peptidase_S41_TRI"/>
    <property type="match status" value="1"/>
</dbReference>
<dbReference type="OrthoDB" id="5379939at2"/>
<dbReference type="InterPro" id="IPR036034">
    <property type="entry name" value="PDZ_sf"/>
</dbReference>
<dbReference type="RefSeq" id="WP_133578074.1">
    <property type="nucleotide sequence ID" value="NZ_SNYC01000008.1"/>
</dbReference>
<dbReference type="GO" id="GO:0030288">
    <property type="term" value="C:outer membrane-bounded periplasmic space"/>
    <property type="evidence" value="ECO:0007669"/>
    <property type="project" value="TreeGrafter"/>
</dbReference>
<dbReference type="SMART" id="SM00245">
    <property type="entry name" value="TSPc"/>
    <property type="match status" value="1"/>
</dbReference>
<sequence>MQNRNPVFCGMKLITWPILAALLVCFSSVLYGQHKFNGNFEILDRTGNPLGWDFTLKNQTNYLVKLDSTVKRQGKYSVSITNRPGPDYGSIVFRINKRYRGSRLVLGGNLKTKDVTDGFAGLWMRTDGANGKRISFDNTEKPAFNGTNDWKEFMIQLPYDGREVATIHVGAVMAGKGTMWVDSLRLYIDEKPIDDVLEIQLPLYEALNDTQFDKSSGIDTILFTPSGQKYLTVLGELWGFLKYHHPAIANGKFNWDAELFRILPDLIRCTNDMQASMLMERWVDKLGQVKPCTNCKTPTAPGLIALKPDYGSLFKNKIFSNTLSNKLAYILKNSNNLTHYYVDGLKDAAHTSFPHESSYADKKYPDAGQRLLALYRYWNTIQYFSPYRDLTTENWNSVLPAFIPQVIKAHDEYEYVNTITRLIASIHDSHAFIESEVRERSFGKYKLPFDAAFVENQFVVVSSLKKTADDRKNLRLGDIITAINGEKVQSLVNKYTPLTPASNRGTVLRDMRGLYLLRGNDSLFTLQIIRDHLPLAIVQSGSQARSSDLYLIPPKPVYHLIDDDIGYIHCETYQNTQLDSIKTRFKNTKGIIVDMRGYPIDVIESTLAAYFKSGPSDFVKFSERSISQPGTFIFKPAVKNGTISTNYYKGKVVVLVNENTQSNSEFVTMAMQSAPNVTVIGSTSAGADGNITPIYLPGGITTWISGIGVYYPDGYNAQRVGVKIDRIVKPTVKGIKERRDEVLEEAKKLIRIDNH</sequence>
<dbReference type="Gene3D" id="3.30.750.44">
    <property type="match status" value="1"/>
</dbReference>
<dbReference type="Gene3D" id="3.90.226.10">
    <property type="entry name" value="2-enoyl-CoA Hydratase, Chain A, domain 1"/>
    <property type="match status" value="1"/>
</dbReference>
<evidence type="ECO:0000313" key="3">
    <source>
        <dbReference type="Proteomes" id="UP000295620"/>
    </source>
</evidence>
<dbReference type="Proteomes" id="UP000295620">
    <property type="component" value="Unassembled WGS sequence"/>
</dbReference>
<dbReference type="SUPFAM" id="SSF52096">
    <property type="entry name" value="ClpP/crotonase"/>
    <property type="match status" value="1"/>
</dbReference>
<dbReference type="InterPro" id="IPR005151">
    <property type="entry name" value="Tail-specific_protease"/>
</dbReference>
<reference evidence="2 3" key="1">
    <citation type="submission" date="2019-03" db="EMBL/GenBank/DDBJ databases">
        <title>Genomic Encyclopedia of Archaeal and Bacterial Type Strains, Phase II (KMG-II): from individual species to whole genera.</title>
        <authorList>
            <person name="Goeker M."/>
        </authorList>
    </citation>
    <scope>NUCLEOTIDE SEQUENCE [LARGE SCALE GENOMIC DNA]</scope>
    <source>
        <strain evidence="2 3">DSM 19035</strain>
    </source>
</reference>
<dbReference type="PANTHER" id="PTHR32060">
    <property type="entry name" value="TAIL-SPECIFIC PROTEASE"/>
    <property type="match status" value="1"/>
</dbReference>